<dbReference type="GeneID" id="42307124"/>
<dbReference type="SUPFAM" id="SSF46785">
    <property type="entry name" value="Winged helix' DNA-binding domain"/>
    <property type="match status" value="2"/>
</dbReference>
<dbReference type="InterPro" id="IPR036390">
    <property type="entry name" value="WH_DNA-bd_sf"/>
</dbReference>
<name>A0A1G8Y026_ANEMI</name>
<dbReference type="RefSeq" id="WP_052811887.1">
    <property type="nucleotide sequence ID" value="NZ_BJOA01000098.1"/>
</dbReference>
<dbReference type="InterPro" id="IPR005149">
    <property type="entry name" value="Tscrpt_reg_PadR_N"/>
</dbReference>
<organism evidence="2 3">
    <name type="scientific">Aneurinibacillus migulanus</name>
    <name type="common">Bacillus migulanus</name>
    <dbReference type="NCBI Taxonomy" id="47500"/>
    <lineage>
        <taxon>Bacteria</taxon>
        <taxon>Bacillati</taxon>
        <taxon>Bacillota</taxon>
        <taxon>Bacilli</taxon>
        <taxon>Bacillales</taxon>
        <taxon>Paenibacillaceae</taxon>
        <taxon>Aneurinibacillus group</taxon>
        <taxon>Aneurinibacillus</taxon>
    </lineage>
</organism>
<dbReference type="AlphaFoldDB" id="A0A1G8Y026"/>
<proteinExistence type="predicted"/>
<accession>A0A1G8Y026</accession>
<dbReference type="InterPro" id="IPR036388">
    <property type="entry name" value="WH-like_DNA-bd_sf"/>
</dbReference>
<evidence type="ECO:0000313" key="3">
    <source>
        <dbReference type="Proteomes" id="UP000182836"/>
    </source>
</evidence>
<protein>
    <submittedName>
        <fullName evidence="2">DNA-binding transcriptional regulator, PadR family</fullName>
    </submittedName>
</protein>
<evidence type="ECO:0000259" key="1">
    <source>
        <dbReference type="Pfam" id="PF03551"/>
    </source>
</evidence>
<gene>
    <name evidence="2" type="ORF">SAMN04487909_13411</name>
</gene>
<dbReference type="PANTHER" id="PTHR43252:SF2">
    <property type="entry name" value="TRANSCRIPTION REGULATOR, PADR-LIKE FAMILY"/>
    <property type="match status" value="1"/>
</dbReference>
<keyword evidence="2" id="KW-0238">DNA-binding</keyword>
<dbReference type="Pfam" id="PF03551">
    <property type="entry name" value="PadR"/>
    <property type="match status" value="1"/>
</dbReference>
<dbReference type="EMBL" id="FNED01000034">
    <property type="protein sequence ID" value="SDJ96133.1"/>
    <property type="molecule type" value="Genomic_DNA"/>
</dbReference>
<evidence type="ECO:0000313" key="2">
    <source>
        <dbReference type="EMBL" id="SDJ96133.1"/>
    </source>
</evidence>
<dbReference type="GO" id="GO:0003677">
    <property type="term" value="F:DNA binding"/>
    <property type="evidence" value="ECO:0007669"/>
    <property type="project" value="UniProtKB-KW"/>
</dbReference>
<reference evidence="2 3" key="1">
    <citation type="submission" date="2016-10" db="EMBL/GenBank/DDBJ databases">
        <authorList>
            <person name="de Groot N.N."/>
        </authorList>
    </citation>
    <scope>NUCLEOTIDE SEQUENCE [LARGE SCALE GENOMIC DNA]</scope>
    <source>
        <strain evidence="2 3">DSM 2895</strain>
    </source>
</reference>
<feature type="domain" description="Transcription regulator PadR N-terminal" evidence="1">
    <location>
        <begin position="96"/>
        <end position="163"/>
    </location>
</feature>
<dbReference type="OrthoDB" id="9814826at2"/>
<sequence>MLALKKQDIITILTHISRKDMNKQELLHILSDEIPNLNHVIDYLLSEEIILNNEGTFSITEKGLKKARHLYEKPPHLREKIKTKFTKRRGLIQLAILQLLKEEPRHGYQVMKLLEERSEGFYSPSAGTIYPALQDLFEKGLISVDEQADKKVYTLNHDGLEFLSDIVHNEDEVFWEEWRLRLMWKQSKEAELLREEMAKFQLEFQYAMRSVLQDPSLAFELVSIIKNGRNELINWSEKLVIKKTSISEGGTSSSTDG</sequence>
<dbReference type="PANTHER" id="PTHR43252">
    <property type="entry name" value="TRANSCRIPTIONAL REGULATOR YQJI"/>
    <property type="match status" value="1"/>
</dbReference>
<dbReference type="Proteomes" id="UP000182836">
    <property type="component" value="Unassembled WGS sequence"/>
</dbReference>
<dbReference type="Gene3D" id="1.10.10.10">
    <property type="entry name" value="Winged helix-like DNA-binding domain superfamily/Winged helix DNA-binding domain"/>
    <property type="match status" value="1"/>
</dbReference>